<dbReference type="OrthoDB" id="425344at2759"/>
<protein>
    <recommendedName>
        <fullName evidence="8">Receptor ligand binding region domain-containing protein</fullName>
    </recommendedName>
</protein>
<keyword evidence="5" id="KW-0675">Receptor</keyword>
<reference evidence="9" key="1">
    <citation type="submission" date="2021-01" db="EMBL/GenBank/DDBJ databases">
        <authorList>
            <person name="Li R."/>
            <person name="Bekaert M."/>
        </authorList>
    </citation>
    <scope>NUCLEOTIDE SEQUENCE</scope>
    <source>
        <strain evidence="9">Farmed</strain>
    </source>
</reference>
<dbReference type="SUPFAM" id="SSF53822">
    <property type="entry name" value="Periplasmic binding protein-like I"/>
    <property type="match status" value="1"/>
</dbReference>
<dbReference type="Gene3D" id="3.40.50.2300">
    <property type="match status" value="1"/>
</dbReference>
<keyword evidence="4" id="KW-0472">Membrane</keyword>
<comment type="caution">
    <text evidence="9">The sequence shown here is derived from an EMBL/GenBank/DDBJ whole genome shotgun (WGS) entry which is preliminary data.</text>
</comment>
<evidence type="ECO:0000313" key="10">
    <source>
        <dbReference type="Proteomes" id="UP000597762"/>
    </source>
</evidence>
<organism evidence="9 10">
    <name type="scientific">Acanthosepion pharaonis</name>
    <name type="common">Pharaoh cuttlefish</name>
    <name type="synonym">Sepia pharaonis</name>
    <dbReference type="NCBI Taxonomy" id="158019"/>
    <lineage>
        <taxon>Eukaryota</taxon>
        <taxon>Metazoa</taxon>
        <taxon>Spiralia</taxon>
        <taxon>Lophotrochozoa</taxon>
        <taxon>Mollusca</taxon>
        <taxon>Cephalopoda</taxon>
        <taxon>Coleoidea</taxon>
        <taxon>Decapodiformes</taxon>
        <taxon>Sepiida</taxon>
        <taxon>Sepiina</taxon>
        <taxon>Sepiidae</taxon>
        <taxon>Acanthosepion</taxon>
    </lineage>
</organism>
<feature type="compositionally biased region" description="Polar residues" evidence="7">
    <location>
        <begin position="1"/>
        <end position="12"/>
    </location>
</feature>
<dbReference type="InterPro" id="IPR028082">
    <property type="entry name" value="Peripla_BP_I"/>
</dbReference>
<keyword evidence="10" id="KW-1185">Reference proteome</keyword>
<evidence type="ECO:0000256" key="7">
    <source>
        <dbReference type="SAM" id="MobiDB-lite"/>
    </source>
</evidence>
<sequence>MRSANETRTPVSQVPDDDSDRMTEQSVIAVVGPASSDSAISTAHIFSAVGLAQISYSATSRILSDRSEYTSFFRTIPSDTYQVKAMVDIMEYFNWTYISLFGSDNSYGQLGMSSLEYEASKRNIDIALKKTFSYKDIRQIVTHLTGYIKNNPIVNRSNVLVIFAESHHAYALIKVSIVCVG</sequence>
<dbReference type="EMBL" id="CAHIKZ030000238">
    <property type="protein sequence ID" value="CAE1162825.1"/>
    <property type="molecule type" value="Genomic_DNA"/>
</dbReference>
<evidence type="ECO:0000256" key="3">
    <source>
        <dbReference type="ARBA" id="ARBA00022989"/>
    </source>
</evidence>
<evidence type="ECO:0000256" key="4">
    <source>
        <dbReference type="ARBA" id="ARBA00023136"/>
    </source>
</evidence>
<dbReference type="PANTHER" id="PTHR24060">
    <property type="entry name" value="METABOTROPIC GLUTAMATE RECEPTOR"/>
    <property type="match status" value="1"/>
</dbReference>
<keyword evidence="2" id="KW-0812">Transmembrane</keyword>
<comment type="subcellular location">
    <subcellularLocation>
        <location evidence="1">Membrane</location>
        <topology evidence="1">Multi-pass membrane protein</topology>
    </subcellularLocation>
</comment>
<proteinExistence type="predicted"/>
<evidence type="ECO:0000256" key="2">
    <source>
        <dbReference type="ARBA" id="ARBA00022692"/>
    </source>
</evidence>
<name>A0A812AX83_ACAPH</name>
<dbReference type="PRINTS" id="PR00248">
    <property type="entry name" value="GPCRMGR"/>
</dbReference>
<evidence type="ECO:0000256" key="1">
    <source>
        <dbReference type="ARBA" id="ARBA00004141"/>
    </source>
</evidence>
<feature type="domain" description="Receptor ligand binding region" evidence="8">
    <location>
        <begin position="23"/>
        <end position="174"/>
    </location>
</feature>
<dbReference type="Pfam" id="PF01094">
    <property type="entry name" value="ANF_receptor"/>
    <property type="match status" value="1"/>
</dbReference>
<dbReference type="GO" id="GO:0004930">
    <property type="term" value="F:G protein-coupled receptor activity"/>
    <property type="evidence" value="ECO:0007669"/>
    <property type="project" value="InterPro"/>
</dbReference>
<dbReference type="AlphaFoldDB" id="A0A812AX83"/>
<dbReference type="InterPro" id="IPR000337">
    <property type="entry name" value="GPCR_3"/>
</dbReference>
<dbReference type="InterPro" id="IPR050726">
    <property type="entry name" value="mGluR"/>
</dbReference>
<dbReference type="InterPro" id="IPR001828">
    <property type="entry name" value="ANF_lig-bd_rcpt"/>
</dbReference>
<dbReference type="Proteomes" id="UP000597762">
    <property type="component" value="Unassembled WGS sequence"/>
</dbReference>
<evidence type="ECO:0000256" key="5">
    <source>
        <dbReference type="ARBA" id="ARBA00023170"/>
    </source>
</evidence>
<accession>A0A812AX83</accession>
<keyword evidence="3" id="KW-1133">Transmembrane helix</keyword>
<evidence type="ECO:0000259" key="8">
    <source>
        <dbReference type="Pfam" id="PF01094"/>
    </source>
</evidence>
<dbReference type="GO" id="GO:0016020">
    <property type="term" value="C:membrane"/>
    <property type="evidence" value="ECO:0007669"/>
    <property type="project" value="UniProtKB-SubCell"/>
</dbReference>
<evidence type="ECO:0000313" key="9">
    <source>
        <dbReference type="EMBL" id="CAE1162825.1"/>
    </source>
</evidence>
<gene>
    <name evidence="9" type="ORF">SPHA_7427</name>
</gene>
<feature type="region of interest" description="Disordered" evidence="7">
    <location>
        <begin position="1"/>
        <end position="23"/>
    </location>
</feature>
<keyword evidence="6" id="KW-0325">Glycoprotein</keyword>
<evidence type="ECO:0000256" key="6">
    <source>
        <dbReference type="ARBA" id="ARBA00023180"/>
    </source>
</evidence>